<dbReference type="OrthoDB" id="419317at2759"/>
<dbReference type="InterPro" id="IPR044066">
    <property type="entry name" value="TRIAD_supradom"/>
</dbReference>
<reference evidence="12" key="1">
    <citation type="submission" date="2025-08" db="UniProtKB">
        <authorList>
            <consortium name="RefSeq"/>
        </authorList>
    </citation>
    <scope>IDENTIFICATION</scope>
    <source>
        <tissue evidence="12">Spleen</tissue>
    </source>
</reference>
<evidence type="ECO:0000259" key="10">
    <source>
        <dbReference type="PROSITE" id="PS51873"/>
    </source>
</evidence>
<dbReference type="Proteomes" id="UP000504623">
    <property type="component" value="Unplaced"/>
</dbReference>
<evidence type="ECO:0000256" key="3">
    <source>
        <dbReference type="ARBA" id="ARBA00022679"/>
    </source>
</evidence>
<dbReference type="GO" id="GO:0008270">
    <property type="term" value="F:zinc ion binding"/>
    <property type="evidence" value="ECO:0007669"/>
    <property type="project" value="UniProtKB-KW"/>
</dbReference>
<dbReference type="PROSITE" id="PS51873">
    <property type="entry name" value="TRIAD"/>
    <property type="match status" value="1"/>
</dbReference>
<proteinExistence type="predicted"/>
<comment type="catalytic activity">
    <reaction evidence="1">
        <text>[E2 ubiquitin-conjugating enzyme]-S-ubiquitinyl-L-cysteine + [acceptor protein]-L-lysine = [E2 ubiquitin-conjugating enzyme]-L-cysteine + [acceptor protein]-N(6)-ubiquitinyl-L-lysine.</text>
        <dbReference type="EC" id="2.3.2.31"/>
    </reaction>
</comment>
<dbReference type="CDD" id="cd20336">
    <property type="entry name" value="Rcat_RBR"/>
    <property type="match status" value="1"/>
</dbReference>
<dbReference type="Pfam" id="PF01485">
    <property type="entry name" value="IBR"/>
    <property type="match status" value="1"/>
</dbReference>
<evidence type="ECO:0000256" key="9">
    <source>
        <dbReference type="SAM" id="MobiDB-lite"/>
    </source>
</evidence>
<dbReference type="InterPro" id="IPR031127">
    <property type="entry name" value="E3_UB_ligase_RBR"/>
</dbReference>
<protein>
    <recommendedName>
        <fullName evidence="2">RBR-type E3 ubiquitin transferase</fullName>
        <ecNumber evidence="2">2.3.2.31</ecNumber>
    </recommendedName>
</protein>
<dbReference type="PANTHER" id="PTHR11685">
    <property type="entry name" value="RBR FAMILY RING FINGER AND IBR DOMAIN-CONTAINING"/>
    <property type="match status" value="1"/>
</dbReference>
<gene>
    <name evidence="12" type="primary">LOC102834533</name>
</gene>
<dbReference type="RefSeq" id="XP_006875288.1">
    <property type="nucleotide sequence ID" value="XM_006875226.1"/>
</dbReference>
<keyword evidence="3" id="KW-0808">Transferase</keyword>
<evidence type="ECO:0000256" key="1">
    <source>
        <dbReference type="ARBA" id="ARBA00001798"/>
    </source>
</evidence>
<dbReference type="InterPro" id="IPR002867">
    <property type="entry name" value="IBR_dom"/>
</dbReference>
<name>A0A9B0U2Y6_CHRAS</name>
<accession>A0A9B0U2Y6</accession>
<evidence type="ECO:0000256" key="6">
    <source>
        <dbReference type="ARBA" id="ARBA00022771"/>
    </source>
</evidence>
<dbReference type="GeneID" id="102834533"/>
<dbReference type="GO" id="GO:0016567">
    <property type="term" value="P:protein ubiquitination"/>
    <property type="evidence" value="ECO:0007669"/>
    <property type="project" value="InterPro"/>
</dbReference>
<sequence>MKVQTQQHMQMVVRDFLSTGLFSSVSCNTKDFAGISPPVSYGYCRELCQGHGPGPFSPPALPISEVSQKALPVGVPQYPQLTSGKTGGSETVTNVPKSLKMCGVRRIGLPVASPLEALGWPTLGSRPHPGLRDPQRAGGAGRRGWDRAAELGGVEAARDLQAGQTKAGSGRARGKFSGRVGWAGVVAVSGGRGVLRAEPEGAGPKDTHSGTLPPSSLEPQAPKMSLSKGDDSESEPPVKFVRRKDDITGDEYEDMERVEMSCGHAVDPGSLTAWCRSLMDQGYFELYCPADVDGGKCGNLWSYPEVRRCAVLSNSEQRDFERGLALLAAKLYFDFKECPSCKSLVERKDLTTIRVLCTICTSTLGVPHEFCWQCLLPWKGVGMPSDHCDNVGCRDSNLDILASCSTKDLPGSEIRDCPSIRACPTCGMLIEHKEKCKYMHCTRCHVEFCFACLELAQTCQATKAGAWFKCCAKPLAPRQSRIPVWHRRQ</sequence>
<feature type="domain" description="RING-type" evidence="10">
    <location>
        <begin position="241"/>
        <end position="470"/>
    </location>
</feature>
<dbReference type="SUPFAM" id="SSF57850">
    <property type="entry name" value="RING/U-box"/>
    <property type="match status" value="2"/>
</dbReference>
<keyword evidence="6" id="KW-0863">Zinc-finger</keyword>
<dbReference type="GO" id="GO:0061630">
    <property type="term" value="F:ubiquitin protein ligase activity"/>
    <property type="evidence" value="ECO:0007669"/>
    <property type="project" value="UniProtKB-EC"/>
</dbReference>
<evidence type="ECO:0000256" key="4">
    <source>
        <dbReference type="ARBA" id="ARBA00022723"/>
    </source>
</evidence>
<dbReference type="FunFam" id="1.20.120.1750:FF:000036">
    <property type="entry name" value="RBR-type E3 ubiquitin transferase"/>
    <property type="match status" value="1"/>
</dbReference>
<dbReference type="Gene3D" id="1.20.120.1750">
    <property type="match status" value="2"/>
</dbReference>
<evidence type="ECO:0000256" key="7">
    <source>
        <dbReference type="ARBA" id="ARBA00022786"/>
    </source>
</evidence>
<keyword evidence="8" id="KW-0862">Zinc</keyword>
<organism evidence="11 12">
    <name type="scientific">Chrysochloris asiatica</name>
    <name type="common">Cape golden mole</name>
    <dbReference type="NCBI Taxonomy" id="185453"/>
    <lineage>
        <taxon>Eukaryota</taxon>
        <taxon>Metazoa</taxon>
        <taxon>Chordata</taxon>
        <taxon>Craniata</taxon>
        <taxon>Vertebrata</taxon>
        <taxon>Euteleostomi</taxon>
        <taxon>Mammalia</taxon>
        <taxon>Eutheria</taxon>
        <taxon>Afrotheria</taxon>
        <taxon>Chrysochloridae</taxon>
        <taxon>Chrysochlorinae</taxon>
        <taxon>Chrysochloris</taxon>
    </lineage>
</organism>
<keyword evidence="11" id="KW-1185">Reference proteome</keyword>
<dbReference type="AlphaFoldDB" id="A0A9B0U2Y6"/>
<evidence type="ECO:0000256" key="2">
    <source>
        <dbReference type="ARBA" id="ARBA00012251"/>
    </source>
</evidence>
<feature type="region of interest" description="Disordered" evidence="9">
    <location>
        <begin position="194"/>
        <end position="246"/>
    </location>
</feature>
<feature type="compositionally biased region" description="Basic and acidic residues" evidence="9">
    <location>
        <begin position="195"/>
        <end position="208"/>
    </location>
</feature>
<keyword evidence="7" id="KW-0833">Ubl conjugation pathway</keyword>
<evidence type="ECO:0000313" key="11">
    <source>
        <dbReference type="Proteomes" id="UP000504623"/>
    </source>
</evidence>
<dbReference type="EC" id="2.3.2.31" evidence="2"/>
<dbReference type="PROSITE" id="PS51257">
    <property type="entry name" value="PROKAR_LIPOPROTEIN"/>
    <property type="match status" value="1"/>
</dbReference>
<keyword evidence="5" id="KW-0677">Repeat</keyword>
<keyword evidence="4" id="KW-0479">Metal-binding</keyword>
<evidence type="ECO:0000256" key="5">
    <source>
        <dbReference type="ARBA" id="ARBA00022737"/>
    </source>
</evidence>
<evidence type="ECO:0000313" key="12">
    <source>
        <dbReference type="RefSeq" id="XP_006875288.1"/>
    </source>
</evidence>
<feature type="compositionally biased region" description="Polar residues" evidence="9">
    <location>
        <begin position="209"/>
        <end position="218"/>
    </location>
</feature>
<evidence type="ECO:0000256" key="8">
    <source>
        <dbReference type="ARBA" id="ARBA00022833"/>
    </source>
</evidence>